<feature type="region of interest" description="Disordered" evidence="6">
    <location>
        <begin position="886"/>
        <end position="905"/>
    </location>
</feature>
<keyword evidence="3" id="KW-1015">Disulfide bond</keyword>
<feature type="domain" description="Vitellogenin" evidence="8">
    <location>
        <begin position="32"/>
        <end position="850"/>
    </location>
</feature>
<dbReference type="InterPro" id="IPR015816">
    <property type="entry name" value="Vitellinogen_b-sht_N"/>
</dbReference>
<dbReference type="Gene3D" id="2.20.80.10">
    <property type="entry name" value="Lipovitellin-phosvitin complex, chain A, domain 4"/>
    <property type="match status" value="1"/>
</dbReference>
<evidence type="ECO:0000259" key="8">
    <source>
        <dbReference type="PROSITE" id="PS51211"/>
    </source>
</evidence>
<feature type="chain" id="PRO_5045430614" evidence="7">
    <location>
        <begin position="18"/>
        <end position="1862"/>
    </location>
</feature>
<feature type="region of interest" description="Disordered" evidence="6">
    <location>
        <begin position="336"/>
        <end position="453"/>
    </location>
</feature>
<dbReference type="PROSITE" id="PS51233">
    <property type="entry name" value="VWFD"/>
    <property type="match status" value="1"/>
</dbReference>
<dbReference type="SUPFAM" id="SSF56968">
    <property type="entry name" value="Lipovitellin-phosvitin complex, beta-sheet shell regions"/>
    <property type="match status" value="2"/>
</dbReference>
<feature type="compositionally biased region" description="Basic and acidic residues" evidence="6">
    <location>
        <begin position="1836"/>
        <end position="1845"/>
    </location>
</feature>
<feature type="domain" description="VWFD" evidence="9">
    <location>
        <begin position="1516"/>
        <end position="1710"/>
    </location>
</feature>
<dbReference type="SUPFAM" id="SSF48431">
    <property type="entry name" value="Lipovitellin-phosvitin complex, superhelical domain"/>
    <property type="match status" value="1"/>
</dbReference>
<feature type="signal peptide" evidence="7">
    <location>
        <begin position="1"/>
        <end position="17"/>
    </location>
</feature>
<dbReference type="SMART" id="SM00216">
    <property type="entry name" value="VWD"/>
    <property type="match status" value="1"/>
</dbReference>
<feature type="compositionally biased region" description="Basic and acidic residues" evidence="6">
    <location>
        <begin position="1216"/>
        <end position="1227"/>
    </location>
</feature>
<sequence>MWSPLFLCVLLGGAVLADHHRQEQGGNQQNAWKSGSEYKYQIRARTLAALHQVADQYSGVIMKGQLVVQPKSDGTLRAQISRPQYAQIHTELPGGWDTHIPEGKLSFKQLPMSGKPFEIKLKKGAIDDLMVDSSLPKWEVNVLKSVVSQLQVDVQGENQMDSTYNQEPEGGKAYATFKVMEDSVTGKCEVLYDISPLPDYILQTKPELAPLPQLRGDGQMIDVVKAKNFSHCHQNPTRSYGMEWLNDWEPGTNSNGHFFSKSSMSRIILSGTLDRHTIQSSVTTTKFVVSPELHNEQKGMVVSRLNLTLVAVGSASSSISSPSSVKSTGNLVYHYDSPASQSGLEGDEIDDSSSNSSDSSSSSSSSSYSESDSSSSSDSDDDSSSSSSSSDSDSNSSSSSSSSDSDSDSSSSSSSDEEQFKKRKPRSLRRDLDNDNSQGNDLEKSPQSGKGAEIESVVANVARKELSKLAKQIAEELQRPSSIPKEHTLEKFNTLVQMVRALSAKEINQMHQSFYQPYDKTNSNSQSESVRRNAWVAFRDAVVAAGTGPALLSIKQWIKQKKLSDFEAAAAVASLPKAARYPTPAYIDAFFSLATDQQVVDQPFLNTSAILAFTELVRLTQASNSSAHYRYPVQNLAGLSPRDQSAVTRKYLPYLSQKLQSAISRADSPKILTYIRALGNLAHPQILAAFEPYLEGQKDASDFQRLSMVGAMDKLALMHPKVARSVLFKIYQNTGEAHEVRCAAVFQLMKTNPPASMLQRMAQFTNWDVNEQVNSAVKTAIESAAELDQEENSELAANARAAKDMLNPKIYGIHYSQGYLRDHIVEEMNLAYKLFTNSIGSQDSILPQAIFMRLKTSRGGYNDSPFEMGAMVSSINDLSNYISEQFSFGDDDKGRNQKQSRGKGRWSPENIAKMLNIESDDAEQLEGRFWFNSVGWQSHFAFDNHTLDQIPRMIRNAAQAAKEGKSFNRTEFSDNEIFLTIPTVTGFPFVYSVKKPTLFKIGGEVQARSKPDLTHGPSDELKIPSTTNVTTDIHFVYSTHIHARIQFITPFDYHSYEAGIVKNFQINVPLRIHADFDAENQHIRVKLQPIQQDRDYNLFHYSTKPYTSKNDIRNISPVIHQDNTQPITTGEQIQNDYDFGKKATGMAFRLKTSSERRSRQPMCAWLQEQMAPHDAVSAFAFPFAQQVIEQARYDLVWDSRSSSSKSVVVTASWDSQRSDESGDRKDSSSGTPQPSSKKPDSQKRQDELQDQAASGINDADVASIDVGVAFQGQSDAQYAMTAAVASSNTDDTSRLLFYYYKKSANDKTYEVCMRAESEMPNVPEMDFTKALKADPKSKVEFAVNFGEQCQSGGSIQVKGKWEQSSELTDYLRQHPMAKQCAGQMEKGDYALPACRNMTARANHMDEAHFTIKYKNIPATAQNMTFSAYRAAQYFAFENAYENVVDPKDQEEGRIDVDLEFSNEFDSMNISINTPAMDANFTDIEITHFARPLFAVHPVYSATQRLGRKAMYGQYNPQCVVDNNSANTFDNKTYPVELGKCWHVLMVTVPEEDPDNNNDDLDVPEDMQVTVIARDVSNDEKEINITLGDDEITFSPSNSGPKVQVNGKQIEVSEDESYAEIDDEELDVDWEIFALPGGSVKLSSYEFGIEAVYDGSRVKISAAQKYRGSVRGLCGNFNGETSDEFTTPQNCVLKNPEEFSASWALTSEQCSGQALKNSQIARSAYCPRKMNLFGNVVSEQEAGRSKPRNSKFGGRRDETQGQSQRGSSRGQQQGRSSPFCYTHKTEVVRENGETCFSLRPVPTCASRCRPQGKREKAVQMHCVENSQAASKIADQVRDGHSHDFSRKSVSKTIRMSVPTSCSA</sequence>
<accession>A0A6J0C3D1</accession>
<evidence type="ECO:0000256" key="4">
    <source>
        <dbReference type="ARBA" id="ARBA00023180"/>
    </source>
</evidence>
<evidence type="ECO:0000256" key="1">
    <source>
        <dbReference type="ARBA" id="ARBA00022729"/>
    </source>
</evidence>
<dbReference type="GeneID" id="107225155"/>
<evidence type="ECO:0000256" key="3">
    <source>
        <dbReference type="ARBA" id="ARBA00023157"/>
    </source>
</evidence>
<dbReference type="Pfam" id="PF00094">
    <property type="entry name" value="VWD"/>
    <property type="match status" value="1"/>
</dbReference>
<dbReference type="Pfam" id="PF01347">
    <property type="entry name" value="Vitellogenin_N"/>
    <property type="match status" value="1"/>
</dbReference>
<dbReference type="Gene3D" id="2.30.230.10">
    <property type="entry name" value="Lipovitellin, beta-sheet shell regions, chain A"/>
    <property type="match status" value="1"/>
</dbReference>
<evidence type="ECO:0000256" key="7">
    <source>
        <dbReference type="SAM" id="SignalP"/>
    </source>
</evidence>
<dbReference type="PANTHER" id="PTHR23345:SF15">
    <property type="entry name" value="VITELLOGENIN 1-RELATED"/>
    <property type="match status" value="1"/>
</dbReference>
<dbReference type="PROSITE" id="PS51211">
    <property type="entry name" value="VITELLOGENIN"/>
    <property type="match status" value="1"/>
</dbReference>
<dbReference type="Pfam" id="PF09172">
    <property type="entry name" value="Vit_open_b-sht"/>
    <property type="match status" value="1"/>
</dbReference>
<feature type="compositionally biased region" description="Low complexity" evidence="6">
    <location>
        <begin position="352"/>
        <end position="377"/>
    </location>
</feature>
<evidence type="ECO:0000259" key="9">
    <source>
        <dbReference type="PROSITE" id="PS51233"/>
    </source>
</evidence>
<dbReference type="InterPro" id="IPR001846">
    <property type="entry name" value="VWF_type-D"/>
</dbReference>
<name>A0A6J0C3D1_NEOLC</name>
<evidence type="ECO:0000313" key="10">
    <source>
        <dbReference type="Proteomes" id="UP000829291"/>
    </source>
</evidence>
<dbReference type="InterPro" id="IPR015255">
    <property type="entry name" value="Vitellinogen_open_b-sht"/>
</dbReference>
<reference evidence="11" key="1">
    <citation type="submission" date="2025-08" db="UniProtKB">
        <authorList>
            <consortium name="RefSeq"/>
        </authorList>
    </citation>
    <scope>IDENTIFICATION</scope>
    <source>
        <tissue evidence="11">Thorax and Abdomen</tissue>
    </source>
</reference>
<evidence type="ECO:0000256" key="2">
    <source>
        <dbReference type="ARBA" id="ARBA00022761"/>
    </source>
</evidence>
<comment type="caution">
    <text evidence="5">Lacks conserved residue(s) required for the propagation of feature annotation.</text>
</comment>
<feature type="compositionally biased region" description="Polar residues" evidence="6">
    <location>
        <begin position="435"/>
        <end position="448"/>
    </location>
</feature>
<proteinExistence type="predicted"/>
<dbReference type="SMART" id="SM01169">
    <property type="entry name" value="DUF1943"/>
    <property type="match status" value="1"/>
</dbReference>
<feature type="compositionally biased region" description="Basic and acidic residues" evidence="6">
    <location>
        <begin position="1237"/>
        <end position="1247"/>
    </location>
</feature>
<protein>
    <submittedName>
        <fullName evidence="11">Vitellogenin</fullName>
    </submittedName>
</protein>
<dbReference type="RefSeq" id="XP_015521005.2">
    <property type="nucleotide sequence ID" value="XM_015665519.2"/>
</dbReference>
<dbReference type="GO" id="GO:0005319">
    <property type="term" value="F:lipid transporter activity"/>
    <property type="evidence" value="ECO:0007669"/>
    <property type="project" value="InterPro"/>
</dbReference>
<keyword evidence="2" id="KW-0758">Storage protein</keyword>
<dbReference type="KEGG" id="nlo:107225155"/>
<dbReference type="PANTHER" id="PTHR23345">
    <property type="entry name" value="VITELLOGENIN-RELATED"/>
    <property type="match status" value="1"/>
</dbReference>
<dbReference type="SMART" id="SM00638">
    <property type="entry name" value="LPD_N"/>
    <property type="match status" value="1"/>
</dbReference>
<feature type="region of interest" description="Disordered" evidence="6">
    <location>
        <begin position="1836"/>
        <end position="1862"/>
    </location>
</feature>
<dbReference type="InterPro" id="IPR015819">
    <property type="entry name" value="Lipid_transp_b-sht_shell"/>
</dbReference>
<dbReference type="Proteomes" id="UP000829291">
    <property type="component" value="Chromosome 1"/>
</dbReference>
<evidence type="ECO:0000313" key="11">
    <source>
        <dbReference type="RefSeq" id="XP_015521005.2"/>
    </source>
</evidence>
<keyword evidence="4" id="KW-0325">Glycoprotein</keyword>
<keyword evidence="10" id="KW-1185">Reference proteome</keyword>
<evidence type="ECO:0000256" key="6">
    <source>
        <dbReference type="SAM" id="MobiDB-lite"/>
    </source>
</evidence>
<feature type="region of interest" description="Disordered" evidence="6">
    <location>
        <begin position="1208"/>
        <end position="1253"/>
    </location>
</feature>
<dbReference type="InParanoid" id="A0A6J0C3D1"/>
<dbReference type="InterPro" id="IPR001747">
    <property type="entry name" value="Vitellogenin_N"/>
</dbReference>
<feature type="compositionally biased region" description="Low complexity" evidence="6">
    <location>
        <begin position="1759"/>
        <end position="1776"/>
    </location>
</feature>
<dbReference type="Gene3D" id="1.25.10.20">
    <property type="entry name" value="Vitellinogen, superhelical"/>
    <property type="match status" value="1"/>
</dbReference>
<evidence type="ECO:0000256" key="5">
    <source>
        <dbReference type="PROSITE-ProRule" id="PRU00557"/>
    </source>
</evidence>
<feature type="region of interest" description="Disordered" evidence="6">
    <location>
        <begin position="1736"/>
        <end position="1779"/>
    </location>
</feature>
<feature type="compositionally biased region" description="Low complexity" evidence="6">
    <location>
        <begin position="384"/>
        <end position="414"/>
    </location>
</feature>
<dbReference type="InterPro" id="IPR050733">
    <property type="entry name" value="Vitellogenin/Apolipophorin"/>
</dbReference>
<dbReference type="InterPro" id="IPR011030">
    <property type="entry name" value="Lipovitellin_superhlx_dom"/>
</dbReference>
<gene>
    <name evidence="11" type="primary">LOC107225155</name>
</gene>
<dbReference type="OrthoDB" id="160294at2759"/>
<dbReference type="GO" id="GO:0045735">
    <property type="term" value="F:nutrient reservoir activity"/>
    <property type="evidence" value="ECO:0007669"/>
    <property type="project" value="UniProtKB-KW"/>
</dbReference>
<keyword evidence="1 7" id="KW-0732">Signal</keyword>
<organism evidence="11">
    <name type="scientific">Neodiprion lecontei</name>
    <name type="common">Redheaded pine sawfly</name>
    <dbReference type="NCBI Taxonomy" id="441921"/>
    <lineage>
        <taxon>Eukaryota</taxon>
        <taxon>Metazoa</taxon>
        <taxon>Ecdysozoa</taxon>
        <taxon>Arthropoda</taxon>
        <taxon>Hexapoda</taxon>
        <taxon>Insecta</taxon>
        <taxon>Pterygota</taxon>
        <taxon>Neoptera</taxon>
        <taxon>Endopterygota</taxon>
        <taxon>Hymenoptera</taxon>
        <taxon>Tenthredinoidea</taxon>
        <taxon>Diprionidae</taxon>
        <taxon>Diprioninae</taxon>
        <taxon>Neodiprion</taxon>
    </lineage>
</organism>
<feature type="compositionally biased region" description="Polar residues" evidence="6">
    <location>
        <begin position="1849"/>
        <end position="1862"/>
    </location>
</feature>